<organism evidence="2 3">
    <name type="scientific">Aspergillus steynii IBT 23096</name>
    <dbReference type="NCBI Taxonomy" id="1392250"/>
    <lineage>
        <taxon>Eukaryota</taxon>
        <taxon>Fungi</taxon>
        <taxon>Dikarya</taxon>
        <taxon>Ascomycota</taxon>
        <taxon>Pezizomycotina</taxon>
        <taxon>Eurotiomycetes</taxon>
        <taxon>Eurotiomycetidae</taxon>
        <taxon>Eurotiales</taxon>
        <taxon>Aspergillaceae</taxon>
        <taxon>Aspergillus</taxon>
        <taxon>Aspergillus subgen. Circumdati</taxon>
    </lineage>
</organism>
<keyword evidence="1" id="KW-0732">Signal</keyword>
<reference evidence="2 3" key="1">
    <citation type="submission" date="2016-12" db="EMBL/GenBank/DDBJ databases">
        <title>The genomes of Aspergillus section Nigri reveals drivers in fungal speciation.</title>
        <authorList>
            <consortium name="DOE Joint Genome Institute"/>
            <person name="Vesth T.C."/>
            <person name="Nybo J."/>
            <person name="Theobald S."/>
            <person name="Brandl J."/>
            <person name="Frisvad J.C."/>
            <person name="Nielsen K.F."/>
            <person name="Lyhne E.K."/>
            <person name="Kogle M.E."/>
            <person name="Kuo A."/>
            <person name="Riley R."/>
            <person name="Clum A."/>
            <person name="Nolan M."/>
            <person name="Lipzen A."/>
            <person name="Salamov A."/>
            <person name="Henrissat B."/>
            <person name="Wiebenga A."/>
            <person name="De Vries R.P."/>
            <person name="Grigoriev I.V."/>
            <person name="Mortensen U.H."/>
            <person name="Andersen M.R."/>
            <person name="Baker S.E."/>
        </authorList>
    </citation>
    <scope>NUCLEOTIDE SEQUENCE [LARGE SCALE GENOMIC DNA]</scope>
    <source>
        <strain evidence="2 3">IBT 23096</strain>
    </source>
</reference>
<evidence type="ECO:0008006" key="4">
    <source>
        <dbReference type="Google" id="ProtNLM"/>
    </source>
</evidence>
<dbReference type="RefSeq" id="XP_024703903.1">
    <property type="nucleotide sequence ID" value="XM_024847651.1"/>
</dbReference>
<evidence type="ECO:0000313" key="3">
    <source>
        <dbReference type="Proteomes" id="UP000234275"/>
    </source>
</evidence>
<dbReference type="AlphaFoldDB" id="A0A2I2G6U6"/>
<gene>
    <name evidence="2" type="ORF">P170DRAFT_425643</name>
</gene>
<feature type="chain" id="PRO_5014146248" description="Cell wall protein PhiA" evidence="1">
    <location>
        <begin position="18"/>
        <end position="180"/>
    </location>
</feature>
<dbReference type="Proteomes" id="UP000234275">
    <property type="component" value="Unassembled WGS sequence"/>
</dbReference>
<evidence type="ECO:0000313" key="2">
    <source>
        <dbReference type="EMBL" id="PLB48601.1"/>
    </source>
</evidence>
<sequence>MKFSLAAMTGLVGAISASPYATPTPSSSAIPSGTPTPGAVLPEAFTLVAEGGQTLLTDGQYAYFGGNTTDKEILILHSAPNGAVSFTSKDGVPTAFQSLYVIGNDTAPLGMTIPHSGAVPNGASTLDFGVNEQGYFTHEGKPWFAVEGYGSNPEKTVYWYGRHSSTYRAANLWVKECKGC</sequence>
<evidence type="ECO:0000256" key="1">
    <source>
        <dbReference type="SAM" id="SignalP"/>
    </source>
</evidence>
<dbReference type="EMBL" id="MSFO01000004">
    <property type="protein sequence ID" value="PLB48601.1"/>
    <property type="molecule type" value="Genomic_DNA"/>
</dbReference>
<proteinExistence type="predicted"/>
<dbReference type="OrthoDB" id="5430620at2759"/>
<accession>A0A2I2G6U6</accession>
<name>A0A2I2G6U6_9EURO</name>
<dbReference type="VEuPathDB" id="FungiDB:P170DRAFT_425643"/>
<protein>
    <recommendedName>
        <fullName evidence="4">Cell wall protein PhiA</fullName>
    </recommendedName>
</protein>
<dbReference type="GeneID" id="36555350"/>
<feature type="signal peptide" evidence="1">
    <location>
        <begin position="1"/>
        <end position="17"/>
    </location>
</feature>
<comment type="caution">
    <text evidence="2">The sequence shown here is derived from an EMBL/GenBank/DDBJ whole genome shotgun (WGS) entry which is preliminary data.</text>
</comment>
<keyword evidence="3" id="KW-1185">Reference proteome</keyword>